<reference evidence="3 4" key="1">
    <citation type="submission" date="2018-11" db="EMBL/GenBank/DDBJ databases">
        <title>Novel bacteria species description.</title>
        <authorList>
            <person name="Han J.-H."/>
        </authorList>
    </citation>
    <scope>NUCLEOTIDE SEQUENCE [LARGE SCALE GENOMIC DNA]</scope>
    <source>
        <strain evidence="3 4">KCTC23259</strain>
    </source>
</reference>
<evidence type="ECO:0000313" key="3">
    <source>
        <dbReference type="EMBL" id="MCP9764477.1"/>
    </source>
</evidence>
<organism evidence="3 4">
    <name type="scientific">Lacihabitans soyangensis</name>
    <dbReference type="NCBI Taxonomy" id="869394"/>
    <lineage>
        <taxon>Bacteria</taxon>
        <taxon>Pseudomonadati</taxon>
        <taxon>Bacteroidota</taxon>
        <taxon>Cytophagia</taxon>
        <taxon>Cytophagales</taxon>
        <taxon>Leadbetterellaceae</taxon>
        <taxon>Lacihabitans</taxon>
    </lineage>
</organism>
<feature type="compositionally biased region" description="Polar residues" evidence="2">
    <location>
        <begin position="1"/>
        <end position="22"/>
    </location>
</feature>
<dbReference type="Proteomes" id="UP001204144">
    <property type="component" value="Unassembled WGS sequence"/>
</dbReference>
<feature type="coiled-coil region" evidence="1">
    <location>
        <begin position="593"/>
        <end position="661"/>
    </location>
</feature>
<keyword evidence="4" id="KW-1185">Reference proteome</keyword>
<gene>
    <name evidence="3" type="ORF">EGI31_16150</name>
</gene>
<feature type="region of interest" description="Disordered" evidence="2">
    <location>
        <begin position="1"/>
        <end position="57"/>
    </location>
</feature>
<dbReference type="EMBL" id="RJUF01000173">
    <property type="protein sequence ID" value="MCP9764477.1"/>
    <property type="molecule type" value="Genomic_DNA"/>
</dbReference>
<proteinExistence type="predicted"/>
<dbReference type="InterPro" id="IPR007139">
    <property type="entry name" value="DUF349"/>
</dbReference>
<dbReference type="Pfam" id="PF03993">
    <property type="entry name" value="DUF349"/>
    <property type="match status" value="5"/>
</dbReference>
<evidence type="ECO:0000256" key="1">
    <source>
        <dbReference type="SAM" id="Coils"/>
    </source>
</evidence>
<protein>
    <submittedName>
        <fullName evidence="3">DUF349 domain-containing protein</fullName>
    </submittedName>
</protein>
<name>A0AAE3H3W6_9BACT</name>
<evidence type="ECO:0000256" key="2">
    <source>
        <dbReference type="SAM" id="MobiDB-lite"/>
    </source>
</evidence>
<comment type="caution">
    <text evidence="3">The sequence shown here is derived from an EMBL/GenBank/DDBJ whole genome shotgun (WGS) entry which is preliminary data.</text>
</comment>
<keyword evidence="1" id="KW-0175">Coiled coil</keyword>
<accession>A0AAE3H3W6</accession>
<dbReference type="AlphaFoldDB" id="A0AAE3H3W6"/>
<evidence type="ECO:0000313" key="4">
    <source>
        <dbReference type="Proteomes" id="UP001204144"/>
    </source>
</evidence>
<sequence length="662" mass="76364">MIDITNPQASVESTTVEHIVNTTEEDSKDENGNENNLPEESAVVSSDELAKEIQTESTDIEEIEELEEPSSMPSFDNDFTNYTKKDYVDLADKMLVAMNSRGLVASDVKNIDNVLKVIRGVFDELTQKEKAEARKSYKEQNGTDEGFEFKNDNYAIRFEGILVQIREKRQAFYQKLEREREDYFEVKTRLLQSLREIVDIEEKGESKNNWEAFKKLQTEWKNAGNINSVHNGTLWSAYNALVDRYFDIRSIQNELKDLDRKKNVINKEGVVIKIEAIADSLKESPLTNIILKKANELLLEYKQIGPGPREEQDALWARLKAAFDVIYEKKRELAKENSALNEDIFNAKNQLFLNLKPYLEFQSDSINEWNAKSKEVMEIQDQWNAIKGAMPRDKGKEISKEFWHALKQFFKNKSDFFAKLEAKREANYKAKEELCIAADEILATGDHSAPNTNKIIDLQKKWKTIGHVPEKYKDTLYNRFKATCDQYFDLKRTETKSQDAEFEANLVKKVAICEEIEKLAEAGTSDLAKLSDYKKEFAAIGFVPRKDMQNIQARFIKAINNFVKTSSGLDKTEKDKLMLQNEAEVVLKTGGSSKNLDKQESEIRRKMKTLEEEITLTRNNIEFFGHSKNAEKLKAEYMQKVLKAEKELKDLQDKIKLINAAN</sequence>